<gene>
    <name evidence="4" type="ORF">AB5J57_29490</name>
</gene>
<dbReference type="InterPro" id="IPR045487">
    <property type="entry name" value="fvmYukD-like_N"/>
</dbReference>
<dbReference type="SUPFAM" id="SSF54495">
    <property type="entry name" value="UBC-like"/>
    <property type="match status" value="1"/>
</dbReference>
<evidence type="ECO:0000259" key="3">
    <source>
        <dbReference type="Pfam" id="PF20006"/>
    </source>
</evidence>
<evidence type="ECO:0000259" key="2">
    <source>
        <dbReference type="Pfam" id="PF19955"/>
    </source>
</evidence>
<dbReference type="Pfam" id="PF20006">
    <property type="entry name" value="fvmYukDl_N"/>
    <property type="match status" value="1"/>
</dbReference>
<dbReference type="AlphaFoldDB" id="A0AB39LTW4"/>
<dbReference type="InterPro" id="IPR000608">
    <property type="entry name" value="UBC"/>
</dbReference>
<accession>A0AB39LTW4</accession>
<dbReference type="EMBL" id="CP163429">
    <property type="protein sequence ID" value="XDP97399.1"/>
    <property type="molecule type" value="Genomic_DNA"/>
</dbReference>
<feature type="domain" description="YukD-like N-terminal" evidence="3">
    <location>
        <begin position="113"/>
        <end position="192"/>
    </location>
</feature>
<protein>
    <submittedName>
        <fullName evidence="4">Effector-associated domain EAD1-containing protein</fullName>
    </submittedName>
</protein>
<dbReference type="Pfam" id="PF00179">
    <property type="entry name" value="UQ_con"/>
    <property type="match status" value="1"/>
</dbReference>
<dbReference type="CDD" id="cd00195">
    <property type="entry name" value="UBCc_UEV"/>
    <property type="match status" value="1"/>
</dbReference>
<feature type="domain" description="Effector-associated" evidence="2">
    <location>
        <begin position="8"/>
        <end position="96"/>
    </location>
</feature>
<dbReference type="RefSeq" id="WP_369160368.1">
    <property type="nucleotide sequence ID" value="NZ_CP163429.1"/>
</dbReference>
<feature type="domain" description="UBC core" evidence="1">
    <location>
        <begin position="352"/>
        <end position="420"/>
    </location>
</feature>
<dbReference type="Gene3D" id="3.10.110.10">
    <property type="entry name" value="Ubiquitin Conjugating Enzyme"/>
    <property type="match status" value="1"/>
</dbReference>
<dbReference type="Pfam" id="PF19955">
    <property type="entry name" value="EAD1"/>
    <property type="match status" value="1"/>
</dbReference>
<organism evidence="4">
    <name type="scientific">Streptomyces sp. R02</name>
    <dbReference type="NCBI Taxonomy" id="3238623"/>
    <lineage>
        <taxon>Bacteria</taxon>
        <taxon>Bacillati</taxon>
        <taxon>Actinomycetota</taxon>
        <taxon>Actinomycetes</taxon>
        <taxon>Kitasatosporales</taxon>
        <taxon>Streptomycetaceae</taxon>
        <taxon>Streptomyces</taxon>
    </lineage>
</organism>
<reference evidence="4" key="1">
    <citation type="submission" date="2024-07" db="EMBL/GenBank/DDBJ databases">
        <authorList>
            <person name="Yu S.T."/>
        </authorList>
    </citation>
    <scope>NUCLEOTIDE SEQUENCE</scope>
    <source>
        <strain evidence="4">R02</strain>
    </source>
</reference>
<name>A0AB39LTW4_9ACTN</name>
<evidence type="ECO:0000259" key="1">
    <source>
        <dbReference type="Pfam" id="PF00179"/>
    </source>
</evidence>
<dbReference type="InterPro" id="IPR016135">
    <property type="entry name" value="UBQ-conjugating_enzyme/RWD"/>
</dbReference>
<evidence type="ECO:0000313" key="4">
    <source>
        <dbReference type="EMBL" id="XDP97399.1"/>
    </source>
</evidence>
<sequence length="500" mass="57345">MTYEAGKLPNEIKRVLVDTLADIYRTQNQAEELLEDMDFPPQTRPRWDASQDLVAYWRQVVRALELGALRRDGVLHLVETVLRRYPGNQDLHKVREFLGEERRERDGADGNADTLYRTVEFVGSEDYPELLRLVREVLDADAVQLYAGHRQAAYRVAELPPDRLERLRERVGRIAPGAEVFGGEYDFRPTLYTRLQVMGPDGQQFEIPYVPNTTLPSDLVPAVWAQYRPEVTQDANGQLLRAVVDHRDENGETRRLDPEQPLYNQGVRDGAQLQMSAESTAGVDSWLRIEALARARDDIVEFAEDHEEFTLVGMDDDKLPLQYTVELGVPGFAPPDDLDAWPPEPRRIDRHDLKIWMPSEFPIQAPQVLWQSDVFHPNIARDDDRKGVVCLGPLMTDYTPDLSMYALCQMLIDMARYRNYEILPHDYRMAMDFDSLVQDIIERGGYLDGAAAAWAFSWEGQERIKEIGGTTWLARAGLTQRADRSRFLEVQHVEASPDEH</sequence>
<dbReference type="InterPro" id="IPR045430">
    <property type="entry name" value="EAD1"/>
</dbReference>
<proteinExistence type="predicted"/>